<feature type="coiled-coil region" evidence="2">
    <location>
        <begin position="61"/>
        <end position="121"/>
    </location>
</feature>
<evidence type="ECO:0000256" key="2">
    <source>
        <dbReference type="SAM" id="Coils"/>
    </source>
</evidence>
<evidence type="ECO:0000313" key="3">
    <source>
        <dbReference type="EMBL" id="SDQ76517.1"/>
    </source>
</evidence>
<dbReference type="KEGG" id="acry:AC20117_05065"/>
<dbReference type="OrthoDB" id="4943591at2"/>
<dbReference type="PANTHER" id="PTHR31088">
    <property type="entry name" value="MEMBRANE-ASSOCIATED PROTEIN VIPP1, CHLOROPLASTIC"/>
    <property type="match status" value="1"/>
</dbReference>
<dbReference type="EMBL" id="FNKH01000002">
    <property type="protein sequence ID" value="SDQ76517.1"/>
    <property type="molecule type" value="Genomic_DNA"/>
</dbReference>
<dbReference type="Pfam" id="PF04012">
    <property type="entry name" value="PspA_IM30"/>
    <property type="match status" value="1"/>
</dbReference>
<keyword evidence="4" id="KW-1185">Reference proteome</keyword>
<dbReference type="RefSeq" id="WP_074700696.1">
    <property type="nucleotide sequence ID" value="NZ_CP018863.1"/>
</dbReference>
<gene>
    <name evidence="3" type="ORF">SAMN04489742_2473</name>
</gene>
<comment type="similarity">
    <text evidence="1">Belongs to the PspA/Vipp/IM30 family.</text>
</comment>
<dbReference type="InterPro" id="IPR007157">
    <property type="entry name" value="PspA_VIPP1"/>
</dbReference>
<protein>
    <submittedName>
        <fullName evidence="3">Phage shock protein A (PspA) family protein</fullName>
    </submittedName>
</protein>
<evidence type="ECO:0000313" key="4">
    <source>
        <dbReference type="Proteomes" id="UP000181917"/>
    </source>
</evidence>
<sequence length="228" mass="25133">MSIGRRLSRIIRAKRSAASQEPENPISSLDGAHQQQLDLLDQARRSVADVAANRRRVELLAEQAAAEVAALNRSAEEAVQAGNDDGARQALQRSITVGKRLETLTAQRQQLDVQVRGLEQTLMRLEHGIEDSRLRYQSLKADHNAAQAALGMRETLSAAGQRAAAANAAAREAEQEARRMQAQAAAYEELAWSDPNSPQVLQAFEELETRLGAEEELRQLKERRNPGQ</sequence>
<dbReference type="AlphaFoldDB" id="A0A1H1DJB0"/>
<evidence type="ECO:0000256" key="1">
    <source>
        <dbReference type="ARBA" id="ARBA00043985"/>
    </source>
</evidence>
<accession>A0A1H1DJB0</accession>
<reference evidence="3 4" key="1">
    <citation type="submission" date="2016-10" db="EMBL/GenBank/DDBJ databases">
        <authorList>
            <person name="de Groot N.N."/>
        </authorList>
    </citation>
    <scope>NUCLEOTIDE SEQUENCE [LARGE SCALE GENOMIC DNA]</scope>
    <source>
        <strain evidence="3 4">DSM 20117</strain>
    </source>
</reference>
<dbReference type="PANTHER" id="PTHR31088:SF6">
    <property type="entry name" value="PHAGE SHOCK PROTEIN A"/>
    <property type="match status" value="1"/>
</dbReference>
<keyword evidence="2" id="KW-0175">Coiled coil</keyword>
<proteinExistence type="inferred from homology"/>
<dbReference type="Proteomes" id="UP000181917">
    <property type="component" value="Unassembled WGS sequence"/>
</dbReference>
<name>A0A1H1DJB0_9MICC</name>
<organism evidence="3 4">
    <name type="scientific">Crystallibacter crystallopoietes</name>
    <dbReference type="NCBI Taxonomy" id="37928"/>
    <lineage>
        <taxon>Bacteria</taxon>
        <taxon>Bacillati</taxon>
        <taxon>Actinomycetota</taxon>
        <taxon>Actinomycetes</taxon>
        <taxon>Micrococcales</taxon>
        <taxon>Micrococcaceae</taxon>
        <taxon>Crystallibacter</taxon>
    </lineage>
</organism>
<feature type="coiled-coil region" evidence="2">
    <location>
        <begin position="156"/>
        <end position="224"/>
    </location>
</feature>
<dbReference type="STRING" id="37928.SAMN04489742_2473"/>